<sequence length="409" mass="44330">MVSGSGSALHLPIGVEGINCLCFSPDRTSNLLAVGTNGGRVRIYNCMTLGSAVYQRRWHKTVRCLGFLESSPNLLVSASSQSGLKIHDIISGKRTWMKLNAHGNSPISSLAVIAHNQWATGDEAGLVKLWDGRRSDCVVELHPDEENKFDGQFEAINDLAVGGEGREMLFGAVDDGTLATYNIKRRRFETTSDTLGYSARTVAVVKNNRKVVMGTEEGIVSLFNWKEFEESSDRFPLRRLVANSRGHSKAIERIIKITEDVVAVATENGEISAVNIAPNRFRGSIGVHTVSAGGLEYGGDCLSLAVNPQANILASGSPASSTVRLWPLKAQTFEAQSDEEEDQSPPLKRKRKNMKRRLLKPEAIEHLSGLLSGSSAHKAEVAGEDSQDEDSDGNFENGSSGSEESSTDR</sequence>
<feature type="region of interest" description="Disordered" evidence="4">
    <location>
        <begin position="334"/>
        <end position="409"/>
    </location>
</feature>
<dbReference type="InterPro" id="IPR036322">
    <property type="entry name" value="WD40_repeat_dom_sf"/>
</dbReference>
<dbReference type="PANTHER" id="PTHR44019">
    <property type="entry name" value="WD REPEAT-CONTAINING PROTEIN 55"/>
    <property type="match status" value="1"/>
</dbReference>
<protein>
    <recommendedName>
        <fullName evidence="7">WD repeat-containing protein 55</fullName>
    </recommendedName>
</protein>
<evidence type="ECO:0008006" key="7">
    <source>
        <dbReference type="Google" id="ProtNLM"/>
    </source>
</evidence>
<dbReference type="EMBL" id="CAXLJL010000001">
    <property type="protein sequence ID" value="CAL5129209.1"/>
    <property type="molecule type" value="Genomic_DNA"/>
</dbReference>
<feature type="compositionally biased region" description="Basic residues" evidence="4">
    <location>
        <begin position="347"/>
        <end position="358"/>
    </location>
</feature>
<feature type="compositionally biased region" description="Low complexity" evidence="4">
    <location>
        <begin position="394"/>
        <end position="409"/>
    </location>
</feature>
<evidence type="ECO:0000256" key="2">
    <source>
        <dbReference type="ARBA" id="ARBA00022574"/>
    </source>
</evidence>
<evidence type="ECO:0000256" key="3">
    <source>
        <dbReference type="ARBA" id="ARBA00022737"/>
    </source>
</evidence>
<evidence type="ECO:0000313" key="6">
    <source>
        <dbReference type="Proteomes" id="UP001497525"/>
    </source>
</evidence>
<dbReference type="InterPro" id="IPR015943">
    <property type="entry name" value="WD40/YVTN_repeat-like_dom_sf"/>
</dbReference>
<keyword evidence="3" id="KW-0677">Repeat</keyword>
<keyword evidence="2" id="KW-0853">WD repeat</keyword>
<evidence type="ECO:0000256" key="1">
    <source>
        <dbReference type="ARBA" id="ARBA00007625"/>
    </source>
</evidence>
<gene>
    <name evidence="5" type="ORF">CDAUBV1_LOCUS78</name>
</gene>
<accession>A0AAV2SZL9</accession>
<organism evidence="5 6">
    <name type="scientific">Calicophoron daubneyi</name>
    <name type="common">Rumen fluke</name>
    <name type="synonym">Paramphistomum daubneyi</name>
    <dbReference type="NCBI Taxonomy" id="300641"/>
    <lineage>
        <taxon>Eukaryota</taxon>
        <taxon>Metazoa</taxon>
        <taxon>Spiralia</taxon>
        <taxon>Lophotrochozoa</taxon>
        <taxon>Platyhelminthes</taxon>
        <taxon>Trematoda</taxon>
        <taxon>Digenea</taxon>
        <taxon>Plagiorchiida</taxon>
        <taxon>Pronocephalata</taxon>
        <taxon>Paramphistomoidea</taxon>
        <taxon>Paramphistomidae</taxon>
        <taxon>Calicophoron</taxon>
    </lineage>
</organism>
<dbReference type="InterPro" id="IPR050505">
    <property type="entry name" value="WDR55/POC1"/>
</dbReference>
<comment type="similarity">
    <text evidence="1">Belongs to the WD repeat WDR55 family.</text>
</comment>
<evidence type="ECO:0000256" key="4">
    <source>
        <dbReference type="SAM" id="MobiDB-lite"/>
    </source>
</evidence>
<evidence type="ECO:0000313" key="5">
    <source>
        <dbReference type="EMBL" id="CAL5129209.1"/>
    </source>
</evidence>
<dbReference type="Proteomes" id="UP001497525">
    <property type="component" value="Unassembled WGS sequence"/>
</dbReference>
<dbReference type="SMART" id="SM00320">
    <property type="entry name" value="WD40"/>
    <property type="match status" value="5"/>
</dbReference>
<proteinExistence type="inferred from homology"/>
<feature type="compositionally biased region" description="Acidic residues" evidence="4">
    <location>
        <begin position="382"/>
        <end position="393"/>
    </location>
</feature>
<name>A0AAV2SZL9_CALDB</name>
<dbReference type="AlphaFoldDB" id="A0AAV2SZL9"/>
<dbReference type="PANTHER" id="PTHR44019:SF20">
    <property type="entry name" value="WD REPEAT-CONTAINING PROTEIN 55"/>
    <property type="match status" value="1"/>
</dbReference>
<dbReference type="Gene3D" id="2.130.10.10">
    <property type="entry name" value="YVTN repeat-like/Quinoprotein amine dehydrogenase"/>
    <property type="match status" value="2"/>
</dbReference>
<dbReference type="InterPro" id="IPR001680">
    <property type="entry name" value="WD40_rpt"/>
</dbReference>
<dbReference type="SUPFAM" id="SSF50978">
    <property type="entry name" value="WD40 repeat-like"/>
    <property type="match status" value="1"/>
</dbReference>
<reference evidence="5" key="1">
    <citation type="submission" date="2024-06" db="EMBL/GenBank/DDBJ databases">
        <authorList>
            <person name="Liu X."/>
            <person name="Lenzi L."/>
            <person name="Haldenby T S."/>
            <person name="Uol C."/>
        </authorList>
    </citation>
    <scope>NUCLEOTIDE SEQUENCE</scope>
</reference>
<dbReference type="Pfam" id="PF00400">
    <property type="entry name" value="WD40"/>
    <property type="match status" value="2"/>
</dbReference>
<comment type="caution">
    <text evidence="5">The sequence shown here is derived from an EMBL/GenBank/DDBJ whole genome shotgun (WGS) entry which is preliminary data.</text>
</comment>